<evidence type="ECO:0000256" key="2">
    <source>
        <dbReference type="ARBA" id="ARBA00022723"/>
    </source>
</evidence>
<accession>A0A7H0LMZ9</accession>
<dbReference type="PANTHER" id="PTHR33337:SF40">
    <property type="entry name" value="CENP-V_GFA DOMAIN-CONTAINING PROTEIN-RELATED"/>
    <property type="match status" value="1"/>
</dbReference>
<dbReference type="Proteomes" id="UP000516148">
    <property type="component" value="Chromosome"/>
</dbReference>
<comment type="similarity">
    <text evidence="1">Belongs to the Gfa family.</text>
</comment>
<dbReference type="Gene3D" id="3.90.1590.10">
    <property type="entry name" value="glutathione-dependent formaldehyde- activating enzyme (gfa)"/>
    <property type="match status" value="1"/>
</dbReference>
<dbReference type="KEGG" id="spap:H3Z74_07800"/>
<sequence>MMTGATGSCACGAVRYRLLSEPFDTGWCHCRNCQLTSGAPAMVFSTVPRDDYRIESGQDLIGRHESSSFGARRFCSECGTPLTFETNFQPDTIDFTVATLNDPSSVTPGFHIFYGSRIPWAEASDTLPRHDKFRPDTRGLPDGEVPQC</sequence>
<dbReference type="SUPFAM" id="SSF51316">
    <property type="entry name" value="Mss4-like"/>
    <property type="match status" value="1"/>
</dbReference>
<dbReference type="InterPro" id="IPR006913">
    <property type="entry name" value="CENP-V/GFA"/>
</dbReference>
<organism evidence="7 8">
    <name type="scientific">Sphingomonas alpina</name>
    <dbReference type="NCBI Taxonomy" id="653931"/>
    <lineage>
        <taxon>Bacteria</taxon>
        <taxon>Pseudomonadati</taxon>
        <taxon>Pseudomonadota</taxon>
        <taxon>Alphaproteobacteria</taxon>
        <taxon>Sphingomonadales</taxon>
        <taxon>Sphingomonadaceae</taxon>
        <taxon>Sphingomonas</taxon>
    </lineage>
</organism>
<evidence type="ECO:0000256" key="4">
    <source>
        <dbReference type="ARBA" id="ARBA00023239"/>
    </source>
</evidence>
<evidence type="ECO:0000256" key="5">
    <source>
        <dbReference type="SAM" id="MobiDB-lite"/>
    </source>
</evidence>
<proteinExistence type="inferred from homology"/>
<keyword evidence="2" id="KW-0479">Metal-binding</keyword>
<keyword evidence="3" id="KW-0862">Zinc</keyword>
<name>A0A7H0LMZ9_9SPHN</name>
<feature type="domain" description="CENP-V/GFA" evidence="6">
    <location>
        <begin position="5"/>
        <end position="121"/>
    </location>
</feature>
<dbReference type="GO" id="GO:0016846">
    <property type="term" value="F:carbon-sulfur lyase activity"/>
    <property type="evidence" value="ECO:0007669"/>
    <property type="project" value="InterPro"/>
</dbReference>
<protein>
    <submittedName>
        <fullName evidence="7">GFA family protein</fullName>
    </submittedName>
</protein>
<evidence type="ECO:0000259" key="6">
    <source>
        <dbReference type="PROSITE" id="PS51891"/>
    </source>
</evidence>
<reference evidence="7 8" key="1">
    <citation type="submission" date="2020-09" db="EMBL/GenBank/DDBJ databases">
        <title>Sphingomonas sp., a new species isolated from pork steak.</title>
        <authorList>
            <person name="Heidler von Heilborn D."/>
        </authorList>
    </citation>
    <scope>NUCLEOTIDE SEQUENCE [LARGE SCALE GENOMIC DNA]</scope>
    <source>
        <strain evidence="8">S8-3T</strain>
    </source>
</reference>
<evidence type="ECO:0000313" key="7">
    <source>
        <dbReference type="EMBL" id="QNQ11052.1"/>
    </source>
</evidence>
<feature type="region of interest" description="Disordered" evidence="5">
    <location>
        <begin position="127"/>
        <end position="148"/>
    </location>
</feature>
<feature type="compositionally biased region" description="Basic and acidic residues" evidence="5">
    <location>
        <begin position="127"/>
        <end position="141"/>
    </location>
</feature>
<keyword evidence="8" id="KW-1185">Reference proteome</keyword>
<evidence type="ECO:0000256" key="3">
    <source>
        <dbReference type="ARBA" id="ARBA00022833"/>
    </source>
</evidence>
<gene>
    <name evidence="7" type="ORF">H3Z74_07800</name>
</gene>
<dbReference type="Pfam" id="PF04828">
    <property type="entry name" value="GFA"/>
    <property type="match status" value="1"/>
</dbReference>
<dbReference type="PANTHER" id="PTHR33337">
    <property type="entry name" value="GFA DOMAIN-CONTAINING PROTEIN"/>
    <property type="match status" value="1"/>
</dbReference>
<evidence type="ECO:0000313" key="8">
    <source>
        <dbReference type="Proteomes" id="UP000516148"/>
    </source>
</evidence>
<evidence type="ECO:0000256" key="1">
    <source>
        <dbReference type="ARBA" id="ARBA00005495"/>
    </source>
</evidence>
<keyword evidence="4" id="KW-0456">Lyase</keyword>
<dbReference type="PROSITE" id="PS51891">
    <property type="entry name" value="CENP_V_GFA"/>
    <property type="match status" value="1"/>
</dbReference>
<dbReference type="AlphaFoldDB" id="A0A7H0LMZ9"/>
<dbReference type="InterPro" id="IPR011057">
    <property type="entry name" value="Mss4-like_sf"/>
</dbReference>
<dbReference type="EMBL" id="CP061038">
    <property type="protein sequence ID" value="QNQ11052.1"/>
    <property type="molecule type" value="Genomic_DNA"/>
</dbReference>
<dbReference type="GO" id="GO:0046872">
    <property type="term" value="F:metal ion binding"/>
    <property type="evidence" value="ECO:0007669"/>
    <property type="project" value="UniProtKB-KW"/>
</dbReference>